<accession>A0A4P2QW84</accession>
<feature type="compositionally biased region" description="Pro residues" evidence="1">
    <location>
        <begin position="69"/>
        <end position="84"/>
    </location>
</feature>
<evidence type="ECO:0000313" key="3">
    <source>
        <dbReference type="Proteomes" id="UP000295497"/>
    </source>
</evidence>
<dbReference type="Proteomes" id="UP000295497">
    <property type="component" value="Chromosome"/>
</dbReference>
<protein>
    <submittedName>
        <fullName evidence="2">Uncharacterized protein</fullName>
    </submittedName>
</protein>
<dbReference type="RefSeq" id="WP_129577618.1">
    <property type="nucleotide sequence ID" value="NZ_CP012672.1"/>
</dbReference>
<feature type="region of interest" description="Disordered" evidence="1">
    <location>
        <begin position="1"/>
        <end position="94"/>
    </location>
</feature>
<dbReference type="EMBL" id="CP012672">
    <property type="protein sequence ID" value="AUX34401.1"/>
    <property type="molecule type" value="Genomic_DNA"/>
</dbReference>
<evidence type="ECO:0000313" key="2">
    <source>
        <dbReference type="EMBL" id="AUX34401.1"/>
    </source>
</evidence>
<name>A0A4P2QW84_SORCE</name>
<sequence length="94" mass="10064">MKNASQQSNGELNGEPVRPGVPQPMVSPPGEKPENPGSPGHTSPDREIQLPGTEWPGGDPGPRTHQPEVPVPTPTPEIPDPSPYEVPRHDFPRA</sequence>
<dbReference type="AlphaFoldDB" id="A0A4P2QW84"/>
<reference evidence="2 3" key="1">
    <citation type="submission" date="2015-09" db="EMBL/GenBank/DDBJ databases">
        <title>Sorangium comparison.</title>
        <authorList>
            <person name="Zaburannyi N."/>
            <person name="Bunk B."/>
            <person name="Overmann J."/>
            <person name="Mueller R."/>
        </authorList>
    </citation>
    <scope>NUCLEOTIDE SEQUENCE [LARGE SCALE GENOMIC DNA]</scope>
    <source>
        <strain evidence="2 3">So ce836</strain>
    </source>
</reference>
<evidence type="ECO:0000256" key="1">
    <source>
        <dbReference type="SAM" id="MobiDB-lite"/>
    </source>
</evidence>
<feature type="compositionally biased region" description="Polar residues" evidence="1">
    <location>
        <begin position="1"/>
        <end position="11"/>
    </location>
</feature>
<organism evidence="2 3">
    <name type="scientific">Sorangium cellulosum</name>
    <name type="common">Polyangium cellulosum</name>
    <dbReference type="NCBI Taxonomy" id="56"/>
    <lineage>
        <taxon>Bacteria</taxon>
        <taxon>Pseudomonadati</taxon>
        <taxon>Myxococcota</taxon>
        <taxon>Polyangia</taxon>
        <taxon>Polyangiales</taxon>
        <taxon>Polyangiaceae</taxon>
        <taxon>Sorangium</taxon>
    </lineage>
</organism>
<proteinExistence type="predicted"/>
<gene>
    <name evidence="2" type="ORF">SOCE836_065740</name>
</gene>